<comment type="similarity">
    <text evidence="3">Belongs to the CFAP36 family.</text>
</comment>
<dbReference type="RefSeq" id="XP_031785493.1">
    <property type="nucleotide sequence ID" value="XM_031929633.2"/>
</dbReference>
<dbReference type="Pfam" id="PF11527">
    <property type="entry name" value="ARL2_Bind_BART"/>
    <property type="match status" value="1"/>
</dbReference>
<evidence type="ECO:0000259" key="11">
    <source>
        <dbReference type="Pfam" id="PF11527"/>
    </source>
</evidence>
<dbReference type="OrthoDB" id="272687at2759"/>
<feature type="domain" description="BART" evidence="11">
    <location>
        <begin position="7"/>
        <end position="129"/>
    </location>
</feature>
<organism evidence="12 13">
    <name type="scientific">Nasonia vitripennis</name>
    <name type="common">Parasitic wasp</name>
    <dbReference type="NCBI Taxonomy" id="7425"/>
    <lineage>
        <taxon>Eukaryota</taxon>
        <taxon>Metazoa</taxon>
        <taxon>Ecdysozoa</taxon>
        <taxon>Arthropoda</taxon>
        <taxon>Hexapoda</taxon>
        <taxon>Insecta</taxon>
        <taxon>Pterygota</taxon>
        <taxon>Neoptera</taxon>
        <taxon>Endopterygota</taxon>
        <taxon>Hymenoptera</taxon>
        <taxon>Apocrita</taxon>
        <taxon>Proctotrupomorpha</taxon>
        <taxon>Chalcidoidea</taxon>
        <taxon>Pteromalidae</taxon>
        <taxon>Pteromalinae</taxon>
        <taxon>Nasonia</taxon>
    </lineage>
</organism>
<accession>A0A7M7QEQ5</accession>
<evidence type="ECO:0000256" key="1">
    <source>
        <dbReference type="ARBA" id="ARBA00004138"/>
    </source>
</evidence>
<dbReference type="KEGG" id="nvi:100116324"/>
<keyword evidence="5" id="KW-0963">Cytoplasm</keyword>
<evidence type="ECO:0000313" key="13">
    <source>
        <dbReference type="Proteomes" id="UP000002358"/>
    </source>
</evidence>
<proteinExistence type="inferred from homology"/>
<dbReference type="PANTHER" id="PTHR21532">
    <property type="entry name" value="PHOSPHODIESTERASE HL"/>
    <property type="match status" value="1"/>
</dbReference>
<feature type="region of interest" description="Disordered" evidence="10">
    <location>
        <begin position="212"/>
        <end position="244"/>
    </location>
</feature>
<name>A0A7M7QEQ5_NASVI</name>
<dbReference type="GO" id="GO:0097546">
    <property type="term" value="C:ciliary base"/>
    <property type="evidence" value="ECO:0007669"/>
    <property type="project" value="TreeGrafter"/>
</dbReference>
<reference evidence="12" key="1">
    <citation type="submission" date="2021-01" db="UniProtKB">
        <authorList>
            <consortium name="EnsemblMetazoa"/>
        </authorList>
    </citation>
    <scope>IDENTIFICATION</scope>
</reference>
<evidence type="ECO:0000256" key="4">
    <source>
        <dbReference type="ARBA" id="ARBA00021815"/>
    </source>
</evidence>
<evidence type="ECO:0000256" key="3">
    <source>
        <dbReference type="ARBA" id="ARBA00007460"/>
    </source>
</evidence>
<feature type="compositionally biased region" description="Acidic residues" evidence="10">
    <location>
        <begin position="222"/>
        <end position="240"/>
    </location>
</feature>
<dbReference type="PANTHER" id="PTHR21532:SF0">
    <property type="entry name" value="CILIA- AND FLAGELLA-ASSOCIATED PROTEIN 36"/>
    <property type="match status" value="1"/>
</dbReference>
<dbReference type="EnsemblMetazoa" id="XM_031929633">
    <property type="protein sequence ID" value="XP_031785493"/>
    <property type="gene ID" value="LOC100116324"/>
</dbReference>
<dbReference type="FunCoup" id="A0A7M7QEQ5">
    <property type="interactions" value="73"/>
</dbReference>
<evidence type="ECO:0000256" key="8">
    <source>
        <dbReference type="ARBA" id="ARBA00023273"/>
    </source>
</evidence>
<evidence type="ECO:0000256" key="9">
    <source>
        <dbReference type="ARBA" id="ARBA00031593"/>
    </source>
</evidence>
<evidence type="ECO:0000313" key="12">
    <source>
        <dbReference type="EnsemblMetazoa" id="XP_031785493"/>
    </source>
</evidence>
<dbReference type="GeneID" id="100116324"/>
<comment type="subcellular location">
    <subcellularLocation>
        <location evidence="1">Cell projection</location>
        <location evidence="1">Cilium</location>
    </subcellularLocation>
    <subcellularLocation>
        <location evidence="2">Cytoplasm</location>
    </subcellularLocation>
</comment>
<feature type="region of interest" description="Disordered" evidence="10">
    <location>
        <begin position="287"/>
        <end position="308"/>
    </location>
</feature>
<dbReference type="InterPro" id="IPR023379">
    <property type="entry name" value="BART_dom"/>
</dbReference>
<dbReference type="InterPro" id="IPR042541">
    <property type="entry name" value="BART_sf"/>
</dbReference>
<keyword evidence="8" id="KW-0966">Cell projection</keyword>
<sequence>MAEKDDSAWVFDSLVGFLQGPIWSAPLLTFIEEKSLIFEPETLDSKGYREIYQEYKNLVDLLLGCYMEDMGITPEQFERACTLNKSTRVSVQFQQINAENFQSLFEQIWAANEYEVFKRMMIQKNLELQLQALKMIEQKYGLTPASLTQGAGKFLDDELPMEELLQKETQVSDVKQEIDVDVDRDENAIRQEHERLATEYRNESALLKEALKKSTDTAPTILEEDEQETEFNGESDEETDQERAARLVPTKADFSIKPKEEAREEDIRKRQLYLKAQRDKLVALKKQARSQKLEADSPSVPQARPSSARVVAEATIDGKKDELIAHQQQAIDASILQVRKALAARLKAEVVQK</sequence>
<evidence type="ECO:0000256" key="2">
    <source>
        <dbReference type="ARBA" id="ARBA00004496"/>
    </source>
</evidence>
<dbReference type="InParanoid" id="A0A7M7QEQ5"/>
<dbReference type="Gene3D" id="1.20.1520.10">
    <property type="entry name" value="ADP-ribosylation factor-like 2-binding protein, domain"/>
    <property type="match status" value="1"/>
</dbReference>
<dbReference type="SMR" id="A0A7M7QEQ5"/>
<protein>
    <recommendedName>
        <fullName evidence="4">Cilia- and flagella-associated protein 36</fullName>
    </recommendedName>
    <alternativeName>
        <fullName evidence="9">Coiled-coil domain-containing protein 104</fullName>
    </alternativeName>
</protein>
<evidence type="ECO:0000256" key="6">
    <source>
        <dbReference type="ARBA" id="ARBA00023054"/>
    </source>
</evidence>
<keyword evidence="6" id="KW-0175">Coiled coil</keyword>
<keyword evidence="13" id="KW-1185">Reference proteome</keyword>
<evidence type="ECO:0000256" key="7">
    <source>
        <dbReference type="ARBA" id="ARBA00023069"/>
    </source>
</evidence>
<dbReference type="AlphaFoldDB" id="A0A7M7QEQ5"/>
<dbReference type="GO" id="GO:0005930">
    <property type="term" value="C:axoneme"/>
    <property type="evidence" value="ECO:0007669"/>
    <property type="project" value="TreeGrafter"/>
</dbReference>
<dbReference type="InterPro" id="IPR038888">
    <property type="entry name" value="CFAP36"/>
</dbReference>
<evidence type="ECO:0000256" key="10">
    <source>
        <dbReference type="SAM" id="MobiDB-lite"/>
    </source>
</evidence>
<keyword evidence="7" id="KW-0969">Cilium</keyword>
<evidence type="ECO:0000256" key="5">
    <source>
        <dbReference type="ARBA" id="ARBA00022490"/>
    </source>
</evidence>
<dbReference type="Proteomes" id="UP000002358">
    <property type="component" value="Chromosome 4"/>
</dbReference>